<organism evidence="3 4">
    <name type="scientific">Faecalibacterium tardum</name>
    <dbReference type="NCBI Taxonomy" id="3133156"/>
    <lineage>
        <taxon>Bacteria</taxon>
        <taxon>Bacillati</taxon>
        <taxon>Bacillota</taxon>
        <taxon>Clostridia</taxon>
        <taxon>Eubacteriales</taxon>
        <taxon>Oscillospiraceae</taxon>
        <taxon>Faecalibacterium</taxon>
    </lineage>
</organism>
<evidence type="ECO:0000313" key="4">
    <source>
        <dbReference type="Proteomes" id="UP001457197"/>
    </source>
</evidence>
<dbReference type="Gene3D" id="1.10.260.40">
    <property type="entry name" value="lambda repressor-like DNA-binding domains"/>
    <property type="match status" value="1"/>
</dbReference>
<gene>
    <name evidence="3" type="ORF">WMO44_00405</name>
</gene>
<dbReference type="InterPro" id="IPR010982">
    <property type="entry name" value="Lambda_DNA-bd_dom_sf"/>
</dbReference>
<dbReference type="CDD" id="cd00093">
    <property type="entry name" value="HTH_XRE"/>
    <property type="match status" value="1"/>
</dbReference>
<protein>
    <submittedName>
        <fullName evidence="3">Helix-turn-helix domain-containing protein</fullName>
    </submittedName>
</protein>
<dbReference type="SUPFAM" id="SSF47413">
    <property type="entry name" value="lambda repressor-like DNA-binding domains"/>
    <property type="match status" value="1"/>
</dbReference>
<accession>A0ABV1AS70</accession>
<keyword evidence="1" id="KW-0238">DNA-binding</keyword>
<proteinExistence type="predicted"/>
<dbReference type="RefSeq" id="WP_349151389.1">
    <property type="nucleotide sequence ID" value="NZ_JBBMEO010000001.1"/>
</dbReference>
<name>A0ABV1AS70_9FIRM</name>
<keyword evidence="4" id="KW-1185">Reference proteome</keyword>
<dbReference type="InterPro" id="IPR050807">
    <property type="entry name" value="TransReg_Diox_bact_type"/>
</dbReference>
<evidence type="ECO:0000259" key="2">
    <source>
        <dbReference type="PROSITE" id="PS50943"/>
    </source>
</evidence>
<dbReference type="PANTHER" id="PTHR46797:SF1">
    <property type="entry name" value="METHYLPHOSPHONATE SYNTHASE"/>
    <property type="match status" value="1"/>
</dbReference>
<dbReference type="InterPro" id="IPR001387">
    <property type="entry name" value="Cro/C1-type_HTH"/>
</dbReference>
<dbReference type="PROSITE" id="PS50943">
    <property type="entry name" value="HTH_CROC1"/>
    <property type="match status" value="1"/>
</dbReference>
<dbReference type="Pfam" id="PF01381">
    <property type="entry name" value="HTH_3"/>
    <property type="match status" value="1"/>
</dbReference>
<dbReference type="Proteomes" id="UP001457197">
    <property type="component" value="Unassembled WGS sequence"/>
</dbReference>
<dbReference type="EMBL" id="JBBMEO010000001">
    <property type="protein sequence ID" value="MEQ2360611.1"/>
    <property type="molecule type" value="Genomic_DNA"/>
</dbReference>
<feature type="domain" description="HTH cro/C1-type" evidence="2">
    <location>
        <begin position="7"/>
        <end position="61"/>
    </location>
</feature>
<evidence type="ECO:0000256" key="1">
    <source>
        <dbReference type="ARBA" id="ARBA00023125"/>
    </source>
</evidence>
<dbReference type="SMART" id="SM00530">
    <property type="entry name" value="HTH_XRE"/>
    <property type="match status" value="1"/>
</dbReference>
<evidence type="ECO:0000313" key="3">
    <source>
        <dbReference type="EMBL" id="MEQ2360611.1"/>
    </source>
</evidence>
<dbReference type="PANTHER" id="PTHR46797">
    <property type="entry name" value="HTH-TYPE TRANSCRIPTIONAL REGULATOR"/>
    <property type="match status" value="1"/>
</dbReference>
<sequence>MTIGERIYFCRLERKMTQKQLAEKAGMADSAIRKYESGRITPKFETLNRIAAALEVPWTMLYPNNEKAAEAYISTYNDFIKEHPGGFEKISPDEAAERGLIEEQAADSLNTMQSQIHSEQILKDFAALNEKGREEAAKRVHELTFLPEYKKDLTQK</sequence>
<reference evidence="3 4" key="1">
    <citation type="submission" date="2024-03" db="EMBL/GenBank/DDBJ databases">
        <title>Human intestinal bacterial collection.</title>
        <authorList>
            <person name="Pauvert C."/>
            <person name="Hitch T.C.A."/>
            <person name="Clavel T."/>
        </authorList>
    </citation>
    <scope>NUCLEOTIDE SEQUENCE [LARGE SCALE GENOMIC DNA]</scope>
    <source>
        <strain evidence="3 4">CLA-AA-H175</strain>
    </source>
</reference>
<comment type="caution">
    <text evidence="3">The sequence shown here is derived from an EMBL/GenBank/DDBJ whole genome shotgun (WGS) entry which is preliminary data.</text>
</comment>